<dbReference type="GeneID" id="85317736"/>
<organism evidence="2 3">
    <name type="scientific">Lasiosphaeria miniovina</name>
    <dbReference type="NCBI Taxonomy" id="1954250"/>
    <lineage>
        <taxon>Eukaryota</taxon>
        <taxon>Fungi</taxon>
        <taxon>Dikarya</taxon>
        <taxon>Ascomycota</taxon>
        <taxon>Pezizomycotina</taxon>
        <taxon>Sordariomycetes</taxon>
        <taxon>Sordariomycetidae</taxon>
        <taxon>Sordariales</taxon>
        <taxon>Lasiosphaeriaceae</taxon>
        <taxon>Lasiosphaeria</taxon>
    </lineage>
</organism>
<evidence type="ECO:0000313" key="2">
    <source>
        <dbReference type="EMBL" id="KAK0712486.1"/>
    </source>
</evidence>
<feature type="chain" id="PRO_5041396501" description="Secreted protein" evidence="1">
    <location>
        <begin position="19"/>
        <end position="84"/>
    </location>
</feature>
<proteinExistence type="predicted"/>
<accession>A0AA40AAV3</accession>
<keyword evidence="3" id="KW-1185">Reference proteome</keyword>
<reference evidence="2" key="1">
    <citation type="submission" date="2023-06" db="EMBL/GenBank/DDBJ databases">
        <title>Genome-scale phylogeny and comparative genomics of the fungal order Sordariales.</title>
        <authorList>
            <consortium name="Lawrence Berkeley National Laboratory"/>
            <person name="Hensen N."/>
            <person name="Bonometti L."/>
            <person name="Westerberg I."/>
            <person name="Brannstrom I.O."/>
            <person name="Guillou S."/>
            <person name="Cros-Aarteil S."/>
            <person name="Calhoun S."/>
            <person name="Haridas S."/>
            <person name="Kuo A."/>
            <person name="Mondo S."/>
            <person name="Pangilinan J."/>
            <person name="Riley R."/>
            <person name="LaButti K."/>
            <person name="Andreopoulos B."/>
            <person name="Lipzen A."/>
            <person name="Chen C."/>
            <person name="Yanf M."/>
            <person name="Daum C."/>
            <person name="Ng V."/>
            <person name="Clum A."/>
            <person name="Steindorff A."/>
            <person name="Ohm R."/>
            <person name="Martin F."/>
            <person name="Silar P."/>
            <person name="Natvig D."/>
            <person name="Lalanne C."/>
            <person name="Gautier V."/>
            <person name="Ament-velasquez S.L."/>
            <person name="Kruys A."/>
            <person name="Hutchinson M.I."/>
            <person name="Powell A.J."/>
            <person name="Barry K."/>
            <person name="Miller A.N."/>
            <person name="Grigoriev I.V."/>
            <person name="Debuchy R."/>
            <person name="Gladieux P."/>
            <person name="Thoren M.H."/>
            <person name="Johannesson H."/>
        </authorList>
    </citation>
    <scope>NUCLEOTIDE SEQUENCE</scope>
    <source>
        <strain evidence="2">SMH2392-1A</strain>
    </source>
</reference>
<gene>
    <name evidence="2" type="ORF">B0T26DRAFT_338923</name>
</gene>
<sequence length="84" mass="8679">MIGCISSLAFCISHSACASGQLVFRGVVERTIFAPTKMSSTNSGVPLESKHQNGSTAVVGPCLGSPRLAMASQILRKALQDCPG</sequence>
<feature type="signal peptide" evidence="1">
    <location>
        <begin position="1"/>
        <end position="18"/>
    </location>
</feature>
<evidence type="ECO:0000313" key="3">
    <source>
        <dbReference type="Proteomes" id="UP001172101"/>
    </source>
</evidence>
<evidence type="ECO:0008006" key="4">
    <source>
        <dbReference type="Google" id="ProtNLM"/>
    </source>
</evidence>
<dbReference type="RefSeq" id="XP_060293809.1">
    <property type="nucleotide sequence ID" value="XM_060434466.1"/>
</dbReference>
<comment type="caution">
    <text evidence="2">The sequence shown here is derived from an EMBL/GenBank/DDBJ whole genome shotgun (WGS) entry which is preliminary data.</text>
</comment>
<name>A0AA40AAV3_9PEZI</name>
<dbReference type="EMBL" id="JAUIRO010000005">
    <property type="protein sequence ID" value="KAK0712486.1"/>
    <property type="molecule type" value="Genomic_DNA"/>
</dbReference>
<dbReference type="AlphaFoldDB" id="A0AA40AAV3"/>
<keyword evidence="1" id="KW-0732">Signal</keyword>
<evidence type="ECO:0000256" key="1">
    <source>
        <dbReference type="SAM" id="SignalP"/>
    </source>
</evidence>
<dbReference type="Proteomes" id="UP001172101">
    <property type="component" value="Unassembled WGS sequence"/>
</dbReference>
<protein>
    <recommendedName>
        <fullName evidence="4">Secreted protein</fullName>
    </recommendedName>
</protein>